<dbReference type="EMBL" id="CADCVU010000204">
    <property type="protein sequence ID" value="CAA9518742.1"/>
    <property type="molecule type" value="Genomic_DNA"/>
</dbReference>
<organism evidence="2">
    <name type="scientific">uncultured Solirubrobacterales bacterium</name>
    <dbReference type="NCBI Taxonomy" id="768556"/>
    <lineage>
        <taxon>Bacteria</taxon>
        <taxon>Bacillati</taxon>
        <taxon>Actinomycetota</taxon>
        <taxon>Thermoleophilia</taxon>
        <taxon>Solirubrobacterales</taxon>
        <taxon>environmental samples</taxon>
    </lineage>
</organism>
<evidence type="ECO:0000256" key="1">
    <source>
        <dbReference type="SAM" id="MobiDB-lite"/>
    </source>
</evidence>
<protein>
    <submittedName>
        <fullName evidence="2">Uncharacterized protein</fullName>
    </submittedName>
</protein>
<sequence>GRVAAGRHLLGLSRRWGRQDPVPDGRGGKGASQPAARRGSRFVDEI</sequence>
<reference evidence="2" key="1">
    <citation type="submission" date="2020-02" db="EMBL/GenBank/DDBJ databases">
        <authorList>
            <person name="Meier V. D."/>
        </authorList>
    </citation>
    <scope>NUCLEOTIDE SEQUENCE</scope>
    <source>
        <strain evidence="2">AVDCRST_MAG45</strain>
    </source>
</reference>
<name>A0A6J4TB56_9ACTN</name>
<dbReference type="AlphaFoldDB" id="A0A6J4TB56"/>
<proteinExistence type="predicted"/>
<feature type="compositionally biased region" description="Basic and acidic residues" evidence="1">
    <location>
        <begin position="17"/>
        <end position="27"/>
    </location>
</feature>
<gene>
    <name evidence="2" type="ORF">AVDCRST_MAG45-2365</name>
</gene>
<feature type="non-terminal residue" evidence="2">
    <location>
        <position position="1"/>
    </location>
</feature>
<feature type="non-terminal residue" evidence="2">
    <location>
        <position position="46"/>
    </location>
</feature>
<feature type="region of interest" description="Disordered" evidence="1">
    <location>
        <begin position="1"/>
        <end position="46"/>
    </location>
</feature>
<accession>A0A6J4TB56</accession>
<evidence type="ECO:0000313" key="2">
    <source>
        <dbReference type="EMBL" id="CAA9518742.1"/>
    </source>
</evidence>